<reference evidence="2" key="1">
    <citation type="submission" date="2011-10" db="EMBL/GenBank/DDBJ databases">
        <title>The Genome Sequence of Oxalobacter formigenes HOxBLS.</title>
        <authorList>
            <consortium name="The Broad Institute Genome Sequencing Platform"/>
            <person name="Earl A."/>
            <person name="Ward D."/>
            <person name="Feldgarden M."/>
            <person name="Gevers D."/>
            <person name="Allison M.J."/>
            <person name="Humphrey S."/>
            <person name="Young S.K."/>
            <person name="Zeng Q."/>
            <person name="Gargeya S."/>
            <person name="Fitzgerald M."/>
            <person name="Haas B."/>
            <person name="Abouelleil A."/>
            <person name="Alvarado L."/>
            <person name="Arachchi H.M."/>
            <person name="Berlin A."/>
            <person name="Brown A."/>
            <person name="Chapman S.B."/>
            <person name="Chen Z."/>
            <person name="Dunbar C."/>
            <person name="Freedman E."/>
            <person name="Gearin G."/>
            <person name="Goldberg J."/>
            <person name="Griggs A."/>
            <person name="Gujja S."/>
            <person name="Heiman D."/>
            <person name="Howarth C."/>
            <person name="Larson L."/>
            <person name="Lui A."/>
            <person name="MacDonald P.J.P."/>
            <person name="Montmayeur A."/>
            <person name="Murphy C."/>
            <person name="Neiman D."/>
            <person name="Pearson M."/>
            <person name="Priest M."/>
            <person name="Roberts A."/>
            <person name="Saif S."/>
            <person name="Shea T."/>
            <person name="Shenoy N."/>
            <person name="Sisk P."/>
            <person name="Stolte C."/>
            <person name="Sykes S."/>
            <person name="Wortman J."/>
            <person name="Nusbaum C."/>
            <person name="Birren B."/>
        </authorList>
    </citation>
    <scope>NUCLEOTIDE SEQUENCE [LARGE SCALE GENOMIC DNA]</scope>
    <source>
        <strain evidence="2">HOxBLS</strain>
    </source>
</reference>
<keyword evidence="3" id="KW-1185">Reference proteome</keyword>
<dbReference type="eggNOG" id="ENOG5033AQ4">
    <property type="taxonomic scope" value="Bacteria"/>
</dbReference>
<sequence length="382" mass="41802">MENEEMHEQNWQDNERAEPADGSLPGNAMETEGDGDASGKEGDYAAGEGGREWRAGPDARATDSPNVKKLLDELTDDGSESGSGAEADTAANPAADGAGLNALPEKEPSAGGKNRARSAEEEELELLGTVKSERGRERIKSIISARREAESRLEASESAVKVFKDIIHSTGMEMEDVAATLNYGRLVTQGDPASLQEALGILERQREELCRRLGIEAPGVDLFADVPEIKTALERKELKKEHALRLAETERAERAVRERNREEYEKAYMAVDAVSNVAEFMKTMGMCLQPYTGEADHQAKMLKMFDYMSSPGWADSFIANVPQSMWASHIKYLYENLAVPAPRPAVTAQPLRSSPVASGPVADRPGMSHTERILRRIDEMGL</sequence>
<feature type="region of interest" description="Disordered" evidence="1">
    <location>
        <begin position="349"/>
        <end position="369"/>
    </location>
</feature>
<evidence type="ECO:0000256" key="1">
    <source>
        <dbReference type="SAM" id="MobiDB-lite"/>
    </source>
</evidence>
<protein>
    <submittedName>
        <fullName evidence="2">Uncharacterized protein</fullName>
    </submittedName>
</protein>
<gene>
    <name evidence="2" type="ORF">OFAG_00926</name>
</gene>
<dbReference type="HOGENOM" id="CLU_067504_0_0_4"/>
<feature type="compositionally biased region" description="Basic and acidic residues" evidence="1">
    <location>
        <begin position="1"/>
        <end position="19"/>
    </location>
</feature>
<dbReference type="AlphaFoldDB" id="C3X3I7"/>
<dbReference type="EMBL" id="ACDP02000021">
    <property type="protein sequence ID" value="EEO27773.1"/>
    <property type="molecule type" value="Genomic_DNA"/>
</dbReference>
<dbReference type="Proteomes" id="UP000003973">
    <property type="component" value="Unassembled WGS sequence"/>
</dbReference>
<proteinExistence type="predicted"/>
<feature type="compositionally biased region" description="Basic and acidic residues" evidence="1">
    <location>
        <begin position="37"/>
        <end position="61"/>
    </location>
</feature>
<dbReference type="RefSeq" id="WP_005876996.1">
    <property type="nucleotide sequence ID" value="NZ_CABMNL010000001.1"/>
</dbReference>
<accession>C3X3I7</accession>
<name>C3X3I7_9BURK</name>
<evidence type="ECO:0000313" key="3">
    <source>
        <dbReference type="Proteomes" id="UP000003973"/>
    </source>
</evidence>
<organism evidence="2 3">
    <name type="scientific">Oxalobacter paraformigenes</name>
    <dbReference type="NCBI Taxonomy" id="556268"/>
    <lineage>
        <taxon>Bacteria</taxon>
        <taxon>Pseudomonadati</taxon>
        <taxon>Pseudomonadota</taxon>
        <taxon>Betaproteobacteria</taxon>
        <taxon>Burkholderiales</taxon>
        <taxon>Oxalobacteraceae</taxon>
        <taxon>Oxalobacter</taxon>
    </lineage>
</organism>
<feature type="region of interest" description="Disordered" evidence="1">
    <location>
        <begin position="1"/>
        <end position="126"/>
    </location>
</feature>
<feature type="compositionally biased region" description="Low complexity" evidence="1">
    <location>
        <begin position="85"/>
        <end position="103"/>
    </location>
</feature>
<evidence type="ECO:0000313" key="2">
    <source>
        <dbReference type="EMBL" id="EEO27773.1"/>
    </source>
</evidence>
<comment type="caution">
    <text evidence="2">The sequence shown here is derived from an EMBL/GenBank/DDBJ whole genome shotgun (WGS) entry which is preliminary data.</text>
</comment>